<keyword evidence="4" id="KW-0732">Signal</keyword>
<dbReference type="OrthoDB" id="5215637at2759"/>
<evidence type="ECO:0000256" key="4">
    <source>
        <dbReference type="SAM" id="SignalP"/>
    </source>
</evidence>
<evidence type="ECO:0000313" key="5">
    <source>
        <dbReference type="EMBL" id="KAF2237462.1"/>
    </source>
</evidence>
<dbReference type="AlphaFoldDB" id="A0A6A6HHV4"/>
<name>A0A6A6HHV4_VIRVR</name>
<protein>
    <recommendedName>
        <fullName evidence="7">Mid2 domain-containing protein</fullName>
    </recommendedName>
</protein>
<evidence type="ECO:0000256" key="3">
    <source>
        <dbReference type="SAM" id="Phobius"/>
    </source>
</evidence>
<feature type="transmembrane region" description="Helical" evidence="3">
    <location>
        <begin position="205"/>
        <end position="226"/>
    </location>
</feature>
<keyword evidence="3" id="KW-0812">Transmembrane</keyword>
<evidence type="ECO:0008006" key="7">
    <source>
        <dbReference type="Google" id="ProtNLM"/>
    </source>
</evidence>
<organism evidence="5 6">
    <name type="scientific">Viridothelium virens</name>
    <name type="common">Speckled blister lichen</name>
    <name type="synonym">Trypethelium virens</name>
    <dbReference type="NCBI Taxonomy" id="1048519"/>
    <lineage>
        <taxon>Eukaryota</taxon>
        <taxon>Fungi</taxon>
        <taxon>Dikarya</taxon>
        <taxon>Ascomycota</taxon>
        <taxon>Pezizomycotina</taxon>
        <taxon>Dothideomycetes</taxon>
        <taxon>Dothideomycetes incertae sedis</taxon>
        <taxon>Trypetheliales</taxon>
        <taxon>Trypetheliaceae</taxon>
        <taxon>Viridothelium</taxon>
    </lineage>
</organism>
<evidence type="ECO:0000313" key="6">
    <source>
        <dbReference type="Proteomes" id="UP000800092"/>
    </source>
</evidence>
<feature type="compositionally biased region" description="Basic and acidic residues" evidence="2">
    <location>
        <begin position="306"/>
        <end position="315"/>
    </location>
</feature>
<reference evidence="5" key="1">
    <citation type="journal article" date="2020" name="Stud. Mycol.">
        <title>101 Dothideomycetes genomes: a test case for predicting lifestyles and emergence of pathogens.</title>
        <authorList>
            <person name="Haridas S."/>
            <person name="Albert R."/>
            <person name="Binder M."/>
            <person name="Bloem J."/>
            <person name="Labutti K."/>
            <person name="Salamov A."/>
            <person name="Andreopoulos B."/>
            <person name="Baker S."/>
            <person name="Barry K."/>
            <person name="Bills G."/>
            <person name="Bluhm B."/>
            <person name="Cannon C."/>
            <person name="Castanera R."/>
            <person name="Culley D."/>
            <person name="Daum C."/>
            <person name="Ezra D."/>
            <person name="Gonzalez J."/>
            <person name="Henrissat B."/>
            <person name="Kuo A."/>
            <person name="Liang C."/>
            <person name="Lipzen A."/>
            <person name="Lutzoni F."/>
            <person name="Magnuson J."/>
            <person name="Mondo S."/>
            <person name="Nolan M."/>
            <person name="Ohm R."/>
            <person name="Pangilinan J."/>
            <person name="Park H.-J."/>
            <person name="Ramirez L."/>
            <person name="Alfaro M."/>
            <person name="Sun H."/>
            <person name="Tritt A."/>
            <person name="Yoshinaga Y."/>
            <person name="Zwiers L.-H."/>
            <person name="Turgeon B."/>
            <person name="Goodwin S."/>
            <person name="Spatafora J."/>
            <person name="Crous P."/>
            <person name="Grigoriev I."/>
        </authorList>
    </citation>
    <scope>NUCLEOTIDE SEQUENCE</scope>
    <source>
        <strain evidence="5">Tuck. ex Michener</strain>
    </source>
</reference>
<sequence>MFLRHLVHLFLFSAFCQAKNNGTCYFPDGSVSKGDEPCDSNAEVSMCCGPGNLCLTNGFCGLDVTNNSGISLGRGTCTDESWKSEICPQQCRFNQDSAINASAYNFAHNPVHVWDCGPGQGYGTTASACCESEQESLRCCFTATAVFQIDSATIGNPSSTEATTTPAGLTTAGSTAISAFSSVPESGSTPTASPVHSANSRGAKIGIGIGVPLGAILAAALAVLVWRLRRKEKSRKELEAQLQAATKGGLVDKPELDSASKHVAELGVMTPPEMDSGGQKPVTSWKVPELDSQQISSNQKGSGLDDLQKSPDRKWTSSNQKETEAGPAATPSP</sequence>
<evidence type="ECO:0000256" key="2">
    <source>
        <dbReference type="SAM" id="MobiDB-lite"/>
    </source>
</evidence>
<dbReference type="EMBL" id="ML991780">
    <property type="protein sequence ID" value="KAF2237462.1"/>
    <property type="molecule type" value="Genomic_DNA"/>
</dbReference>
<evidence type="ECO:0000256" key="1">
    <source>
        <dbReference type="SAM" id="Coils"/>
    </source>
</evidence>
<feature type="region of interest" description="Disordered" evidence="2">
    <location>
        <begin position="268"/>
        <end position="333"/>
    </location>
</feature>
<proteinExistence type="predicted"/>
<keyword evidence="3" id="KW-1133">Transmembrane helix</keyword>
<accession>A0A6A6HHV4</accession>
<dbReference type="Proteomes" id="UP000800092">
    <property type="component" value="Unassembled WGS sequence"/>
</dbReference>
<keyword evidence="1" id="KW-0175">Coiled coil</keyword>
<feature type="chain" id="PRO_5025507824" description="Mid2 domain-containing protein" evidence="4">
    <location>
        <begin position="19"/>
        <end position="333"/>
    </location>
</feature>
<feature type="compositionally biased region" description="Polar residues" evidence="2">
    <location>
        <begin position="291"/>
        <end position="301"/>
    </location>
</feature>
<keyword evidence="6" id="KW-1185">Reference proteome</keyword>
<gene>
    <name evidence="5" type="ORF">EV356DRAFT_574247</name>
</gene>
<feature type="coiled-coil region" evidence="1">
    <location>
        <begin position="221"/>
        <end position="248"/>
    </location>
</feature>
<feature type="signal peptide" evidence="4">
    <location>
        <begin position="1"/>
        <end position="18"/>
    </location>
</feature>
<keyword evidence="3" id="KW-0472">Membrane</keyword>